<dbReference type="GO" id="GO:0003729">
    <property type="term" value="F:mRNA binding"/>
    <property type="evidence" value="ECO:0007669"/>
    <property type="project" value="TreeGrafter"/>
</dbReference>
<dbReference type="GeneID" id="39577747"/>
<dbReference type="InterPro" id="IPR033133">
    <property type="entry name" value="PUM-HD"/>
</dbReference>
<dbReference type="PANTHER" id="PTHR13389">
    <property type="entry name" value="PUMILIO HOMOLOG 3"/>
    <property type="match status" value="1"/>
</dbReference>
<dbReference type="PANTHER" id="PTHR13389:SF0">
    <property type="entry name" value="PUMILIO HOMOLOG 3"/>
    <property type="match status" value="1"/>
</dbReference>
<dbReference type="PROSITE" id="PS50303">
    <property type="entry name" value="PUM_HD"/>
    <property type="match status" value="1"/>
</dbReference>
<dbReference type="SMART" id="SM00025">
    <property type="entry name" value="Pumilio"/>
    <property type="match status" value="5"/>
</dbReference>
<keyword evidence="2" id="KW-0694">RNA-binding</keyword>
<dbReference type="OrthoDB" id="497380at2759"/>
<dbReference type="STRING" id="1314773.A0A3N2PR61"/>
<keyword evidence="1" id="KW-0677">Repeat</keyword>
<feature type="region of interest" description="Disordered" evidence="4">
    <location>
        <begin position="1"/>
        <end position="110"/>
    </location>
</feature>
<keyword evidence="7" id="KW-1185">Reference proteome</keyword>
<proteinExistence type="predicted"/>
<evidence type="ECO:0000313" key="7">
    <source>
        <dbReference type="Proteomes" id="UP000272025"/>
    </source>
</evidence>
<dbReference type="InterPro" id="IPR016024">
    <property type="entry name" value="ARM-type_fold"/>
</dbReference>
<dbReference type="InterPro" id="IPR012959">
    <property type="entry name" value="CPL_dom"/>
</dbReference>
<dbReference type="Proteomes" id="UP000272025">
    <property type="component" value="Unassembled WGS sequence"/>
</dbReference>
<feature type="compositionally biased region" description="Low complexity" evidence="4">
    <location>
        <begin position="15"/>
        <end position="26"/>
    </location>
</feature>
<dbReference type="GO" id="GO:0006417">
    <property type="term" value="P:regulation of translation"/>
    <property type="evidence" value="ECO:0007669"/>
    <property type="project" value="TreeGrafter"/>
</dbReference>
<evidence type="ECO:0000259" key="5">
    <source>
        <dbReference type="PROSITE" id="PS50303"/>
    </source>
</evidence>
<feature type="compositionally biased region" description="Basic and acidic residues" evidence="4">
    <location>
        <begin position="671"/>
        <end position="689"/>
    </location>
</feature>
<protein>
    <submittedName>
        <fullName evidence="6">PUF6 protein</fullName>
    </submittedName>
</protein>
<gene>
    <name evidence="6" type="ORF">SODALDRAFT_314740</name>
</gene>
<dbReference type="RefSeq" id="XP_028464799.1">
    <property type="nucleotide sequence ID" value="XM_028609269.1"/>
</dbReference>
<dbReference type="EMBL" id="ML119058">
    <property type="protein sequence ID" value="ROT36993.1"/>
    <property type="molecule type" value="Genomic_DNA"/>
</dbReference>
<dbReference type="SUPFAM" id="SSF48371">
    <property type="entry name" value="ARM repeat"/>
    <property type="match status" value="1"/>
</dbReference>
<dbReference type="Gene3D" id="1.25.10.10">
    <property type="entry name" value="Leucine-rich Repeat Variant"/>
    <property type="match status" value="1"/>
</dbReference>
<comment type="function">
    <text evidence="3">RNA-binding nucleolar protein required for pre-rRNA processing. Involved in production of 18S rRNA and assembly of small ribosomal subunit.</text>
</comment>
<dbReference type="GO" id="GO:0005730">
    <property type="term" value="C:nucleolus"/>
    <property type="evidence" value="ECO:0007669"/>
    <property type="project" value="TreeGrafter"/>
</dbReference>
<feature type="compositionally biased region" description="Basic residues" evidence="4">
    <location>
        <begin position="690"/>
        <end position="699"/>
    </location>
</feature>
<reference evidence="6 7" key="1">
    <citation type="journal article" date="2018" name="Mol. Ecol.">
        <title>The obligate alkalophilic soda-lake fungus Sodiomyces alkalinus has shifted to a protein diet.</title>
        <authorList>
            <person name="Grum-Grzhimaylo A.A."/>
            <person name="Falkoski D.L."/>
            <person name="van den Heuvel J."/>
            <person name="Valero-Jimenez C.A."/>
            <person name="Min B."/>
            <person name="Choi I.G."/>
            <person name="Lipzen A."/>
            <person name="Daum C.G."/>
            <person name="Aanen D.K."/>
            <person name="Tsang A."/>
            <person name="Henrissat B."/>
            <person name="Bilanenko E.N."/>
            <person name="de Vries R.P."/>
            <person name="van Kan J.A.L."/>
            <person name="Grigoriev I.V."/>
            <person name="Debets A.J.M."/>
        </authorList>
    </citation>
    <scope>NUCLEOTIDE SEQUENCE [LARGE SCALE GENOMIC DNA]</scope>
    <source>
        <strain evidence="6 7">F11</strain>
    </source>
</reference>
<evidence type="ECO:0000256" key="2">
    <source>
        <dbReference type="ARBA" id="ARBA00022884"/>
    </source>
</evidence>
<dbReference type="InterPro" id="IPR040059">
    <property type="entry name" value="PUM3"/>
</dbReference>
<dbReference type="InterPro" id="IPR011989">
    <property type="entry name" value="ARM-like"/>
</dbReference>
<evidence type="ECO:0000313" key="6">
    <source>
        <dbReference type="EMBL" id="ROT36993.1"/>
    </source>
</evidence>
<evidence type="ECO:0000256" key="3">
    <source>
        <dbReference type="ARBA" id="ARBA00024893"/>
    </source>
</evidence>
<feature type="compositionally biased region" description="Basic residues" evidence="4">
    <location>
        <begin position="27"/>
        <end position="38"/>
    </location>
</feature>
<feature type="compositionally biased region" description="Acidic residues" evidence="4">
    <location>
        <begin position="49"/>
        <end position="74"/>
    </location>
</feature>
<dbReference type="InterPro" id="IPR001313">
    <property type="entry name" value="Pumilio_RNA-bd_rpt"/>
</dbReference>
<accession>A0A3N2PR61</accession>
<evidence type="ECO:0000256" key="1">
    <source>
        <dbReference type="ARBA" id="ARBA00022737"/>
    </source>
</evidence>
<dbReference type="AlphaFoldDB" id="A0A3N2PR61"/>
<evidence type="ECO:0000256" key="4">
    <source>
        <dbReference type="SAM" id="MobiDB-lite"/>
    </source>
</evidence>
<feature type="domain" description="PUM-HD" evidence="5">
    <location>
        <begin position="134"/>
        <end position="508"/>
    </location>
</feature>
<name>A0A3N2PR61_SODAK</name>
<feature type="compositionally biased region" description="Basic and acidic residues" evidence="4">
    <location>
        <begin position="84"/>
        <end position="110"/>
    </location>
</feature>
<dbReference type="Pfam" id="PF08144">
    <property type="entry name" value="CPL"/>
    <property type="match status" value="1"/>
</dbReference>
<organism evidence="6 7">
    <name type="scientific">Sodiomyces alkalinus (strain CBS 110278 / VKM F-3762 / F11)</name>
    <name type="common">Alkaliphilic filamentous fungus</name>
    <dbReference type="NCBI Taxonomy" id="1314773"/>
    <lineage>
        <taxon>Eukaryota</taxon>
        <taxon>Fungi</taxon>
        <taxon>Dikarya</taxon>
        <taxon>Ascomycota</taxon>
        <taxon>Pezizomycotina</taxon>
        <taxon>Sordariomycetes</taxon>
        <taxon>Hypocreomycetidae</taxon>
        <taxon>Glomerellales</taxon>
        <taxon>Plectosphaerellaceae</taxon>
        <taxon>Sodiomyces</taxon>
    </lineage>
</organism>
<sequence length="718" mass="78581">MATKTTSSGSKRKAAPTGKGASASSAKKARLNAPKKTKKVEVSGNSDDTSGDDLDDLNEGDEEFEGLDDSDSEDGGAPVKQSAPRKDSKKANKKQADGKEVVKGPDSSKEAHALQKKLAKERKAAKPLGDEVQRTKKIWERLRRKSHVPSDERKQLVEELFSIITGRVKDFVLKHDAVRVVQTAIKYSNTAQRKQITQELQGNFSQLAESRYAKFLIAKLVVQKEAEIRDMIIPDLYGRVRRLINHPEASWILDDIYRQVATKEQKAILLREWYGPEFALLERSKDETPTADLASIIEAAPSKRGPIMKSLLHMINSLVQKQMTGFTMLHDAMLQCFLNLKPESDEYTGFVNMIKDDETGDLLKNMAFTRSGARLVCLLLAHGSSKDRRNILKAFKDHFILMSGDAFAHMVILTAYDVIDDTKMTSKVILSELVGDDEEKAAENIMAATTNQYARTALMYPLEGQSKALFLPNMNDDRQILAEVHEIRKTTSKKDSDLRSAELAAALSPSLLNTIASSAPLLMADSFGCHLVAEVLLSVKGDKQNALEAVAAVAEGDPNAEVAEVPALDGTVPSAHVSQTPWGGRTLKTLIAGGKFNKTTGKVEQVEPPLAFANTLYPVLKDHIVAWATGPSSLVVLALLESADFSHGDEVKAILKKNIKALKMAATEETPEQKAKQEAEEQDVGEKAAKKGKKGKKGASKPDRPVGNAGSRLLLERL</sequence>
<feature type="region of interest" description="Disordered" evidence="4">
    <location>
        <begin position="667"/>
        <end position="718"/>
    </location>
</feature>